<dbReference type="CDD" id="cd00864">
    <property type="entry name" value="PI3Ka"/>
    <property type="match status" value="1"/>
</dbReference>
<dbReference type="PROSITE" id="PS00916">
    <property type="entry name" value="PI3_4_KINASE_2"/>
    <property type="match status" value="1"/>
</dbReference>
<feature type="domain" description="PIK helical" evidence="7">
    <location>
        <begin position="565"/>
        <end position="745"/>
    </location>
</feature>
<reference evidence="10 11" key="1">
    <citation type="submission" date="2021-04" db="EMBL/GenBank/DDBJ databases">
        <authorList>
            <person name="Bliznina A."/>
        </authorList>
    </citation>
    <scope>NUCLEOTIDE SEQUENCE [LARGE SCALE GENOMIC DNA]</scope>
</reference>
<feature type="domain" description="C2 PI3K-type" evidence="9">
    <location>
        <begin position="406"/>
        <end position="589"/>
    </location>
</feature>
<dbReference type="PROSITE" id="PS51547">
    <property type="entry name" value="C2_PI3K"/>
    <property type="match status" value="1"/>
</dbReference>
<feature type="domain" description="C2" evidence="5">
    <location>
        <begin position="1243"/>
        <end position="1370"/>
    </location>
</feature>
<evidence type="ECO:0000259" key="5">
    <source>
        <dbReference type="PROSITE" id="PS50004"/>
    </source>
</evidence>
<name>A0ABN7ST64_OIKDI</name>
<dbReference type="InterPro" id="IPR036940">
    <property type="entry name" value="PI3/4_kinase_cat_sf"/>
</dbReference>
<evidence type="ECO:0000259" key="7">
    <source>
        <dbReference type="PROSITE" id="PS51545"/>
    </source>
</evidence>
<dbReference type="Gene3D" id="3.30.1520.10">
    <property type="entry name" value="Phox-like domain"/>
    <property type="match status" value="1"/>
</dbReference>
<keyword evidence="11" id="KW-1185">Reference proteome</keyword>
<dbReference type="InterPro" id="IPR000341">
    <property type="entry name" value="PI3K_Ras-bd_dom"/>
</dbReference>
<keyword evidence="2" id="KW-0808">Transferase</keyword>
<dbReference type="EMBL" id="OU015566">
    <property type="protein sequence ID" value="CAG5107014.1"/>
    <property type="molecule type" value="Genomic_DNA"/>
</dbReference>
<dbReference type="Gene3D" id="1.10.1070.11">
    <property type="entry name" value="Phosphatidylinositol 3-/4-kinase, catalytic domain"/>
    <property type="match status" value="1"/>
</dbReference>
<dbReference type="Proteomes" id="UP001158576">
    <property type="component" value="Chromosome 1"/>
</dbReference>
<evidence type="ECO:0000313" key="11">
    <source>
        <dbReference type="Proteomes" id="UP001158576"/>
    </source>
</evidence>
<evidence type="ECO:0000256" key="2">
    <source>
        <dbReference type="ARBA" id="ARBA00022679"/>
    </source>
</evidence>
<dbReference type="InterPro" id="IPR018936">
    <property type="entry name" value="PI3/4_kinase_CS"/>
</dbReference>
<dbReference type="Pfam" id="PF00613">
    <property type="entry name" value="PI3Ka"/>
    <property type="match status" value="1"/>
</dbReference>
<dbReference type="Pfam" id="PF00792">
    <property type="entry name" value="PI3K_C2"/>
    <property type="match status" value="1"/>
</dbReference>
<dbReference type="InterPro" id="IPR015433">
    <property type="entry name" value="PI3/4_kinase"/>
</dbReference>
<evidence type="ECO:0000313" key="10">
    <source>
        <dbReference type="EMBL" id="CAG5107014.1"/>
    </source>
</evidence>
<dbReference type="InterPro" id="IPR016024">
    <property type="entry name" value="ARM-type_fold"/>
</dbReference>
<dbReference type="PROSITE" id="PS50004">
    <property type="entry name" value="C2"/>
    <property type="match status" value="1"/>
</dbReference>
<dbReference type="InterPro" id="IPR000008">
    <property type="entry name" value="C2_dom"/>
</dbReference>
<dbReference type="PROSITE" id="PS51545">
    <property type="entry name" value="PIK_HELICAL"/>
    <property type="match status" value="1"/>
</dbReference>
<protein>
    <submittedName>
        <fullName evidence="10">Oidioi.mRNA.OKI2018_I69.chr1.g3105.t2.cds</fullName>
    </submittedName>
</protein>
<evidence type="ECO:0000256" key="3">
    <source>
        <dbReference type="ARBA" id="ARBA00022777"/>
    </source>
</evidence>
<gene>
    <name evidence="10" type="ORF">OKIOD_LOCUS11870</name>
</gene>
<dbReference type="Pfam" id="PF00454">
    <property type="entry name" value="PI3_PI4_kinase"/>
    <property type="match status" value="1"/>
</dbReference>
<dbReference type="SUPFAM" id="SSF48371">
    <property type="entry name" value="ARM repeat"/>
    <property type="match status" value="1"/>
</dbReference>
<dbReference type="SMART" id="SM00146">
    <property type="entry name" value="PI3Kc"/>
    <property type="match status" value="1"/>
</dbReference>
<feature type="region of interest" description="Disordered" evidence="4">
    <location>
        <begin position="29"/>
        <end position="124"/>
    </location>
</feature>
<dbReference type="SUPFAM" id="SSF64268">
    <property type="entry name" value="PX domain"/>
    <property type="match status" value="1"/>
</dbReference>
<organism evidence="10 11">
    <name type="scientific">Oikopleura dioica</name>
    <name type="common">Tunicate</name>
    <dbReference type="NCBI Taxonomy" id="34765"/>
    <lineage>
        <taxon>Eukaryota</taxon>
        <taxon>Metazoa</taxon>
        <taxon>Chordata</taxon>
        <taxon>Tunicata</taxon>
        <taxon>Appendicularia</taxon>
        <taxon>Copelata</taxon>
        <taxon>Oikopleuridae</taxon>
        <taxon>Oikopleura</taxon>
    </lineage>
</organism>
<dbReference type="Gene3D" id="2.60.40.150">
    <property type="entry name" value="C2 domain"/>
    <property type="match status" value="2"/>
</dbReference>
<evidence type="ECO:0000259" key="8">
    <source>
        <dbReference type="PROSITE" id="PS51546"/>
    </source>
</evidence>
<keyword evidence="3" id="KW-0418">Kinase</keyword>
<evidence type="ECO:0000256" key="4">
    <source>
        <dbReference type="SAM" id="MobiDB-lite"/>
    </source>
</evidence>
<dbReference type="InterPro" id="IPR002420">
    <property type="entry name" value="PI3K-type_C2_dom"/>
</dbReference>
<dbReference type="SMART" id="SM00145">
    <property type="entry name" value="PI3Ka"/>
    <property type="match status" value="1"/>
</dbReference>
<dbReference type="Gene3D" id="1.25.40.70">
    <property type="entry name" value="Phosphatidylinositol 3-kinase, accessory domain (PIK)"/>
    <property type="match status" value="1"/>
</dbReference>
<feature type="domain" description="PI3K/PI4K catalytic" evidence="6">
    <location>
        <begin position="806"/>
        <end position="1079"/>
    </location>
</feature>
<evidence type="ECO:0000259" key="9">
    <source>
        <dbReference type="PROSITE" id="PS51547"/>
    </source>
</evidence>
<dbReference type="SMART" id="SM00239">
    <property type="entry name" value="C2"/>
    <property type="match status" value="1"/>
</dbReference>
<dbReference type="PROSITE" id="PS51546">
    <property type="entry name" value="PI3K_RBD"/>
    <property type="match status" value="1"/>
</dbReference>
<dbReference type="Pfam" id="PF00168">
    <property type="entry name" value="C2"/>
    <property type="match status" value="1"/>
</dbReference>
<proteinExistence type="inferred from homology"/>
<dbReference type="SUPFAM" id="SSF56112">
    <property type="entry name" value="Protein kinase-like (PK-like)"/>
    <property type="match status" value="1"/>
</dbReference>
<feature type="compositionally biased region" description="Low complexity" evidence="4">
    <location>
        <begin position="29"/>
        <end position="55"/>
    </location>
</feature>
<dbReference type="InterPro" id="IPR011009">
    <property type="entry name" value="Kinase-like_dom_sf"/>
</dbReference>
<evidence type="ECO:0000259" key="6">
    <source>
        <dbReference type="PROSITE" id="PS50290"/>
    </source>
</evidence>
<evidence type="ECO:0000256" key="1">
    <source>
        <dbReference type="ARBA" id="ARBA00006209"/>
    </source>
</evidence>
<dbReference type="InterPro" id="IPR036871">
    <property type="entry name" value="PX_dom_sf"/>
</dbReference>
<dbReference type="SUPFAM" id="SSF49562">
    <property type="entry name" value="C2 domain (Calcium/lipid-binding domain, CaLB)"/>
    <property type="match status" value="2"/>
</dbReference>
<dbReference type="PANTHER" id="PTHR10048">
    <property type="entry name" value="PHOSPHATIDYLINOSITOL KINASE"/>
    <property type="match status" value="1"/>
</dbReference>
<sequence>MEDLIQLSNENEQIFTQEDILAIFDPISSSESSSSAVSTPQLSSNSSRQSSSQLSVFNQPVPPIPTRTQSTFVRPQNVPKPPRRRQSLGPAVRMRNTSQTIERRNRISSDRASSVYSRKSEMQEPDSPASALAFKVYWLRNSEKYRWTNSETNRGIVYARENSRISHATEIKIEPSLITDEKLQAFTTDIRRSVAELIFDVNGKLRDAQSDLYNKNFYLQVAATKEILHKESRLNRLQVVREMLKVQSPLKLKVISEYSLDTSLIRTAADDAFCDSPPIEITHKLNTQNDLAKMAEIEKLVALCMGECEKLQNCSITSTERHLHLIHVQQAVKALIIQLNEVEIFPISNASIRLAAAVNNSSGPEDVKLSIDKLRAAINDLVHLYKISWTDLEHNIPHQCDPSNEVHDPLSLQVISLHQVPENYLHSLKIEYLWIAVSIIRGDRASCCRKSHTGRSRVKRSLFPRVLWDQQLTLNFSISQLPLDATLFIELYGTETVKTSKETPIEREHELSSAKIPLFDFKRRLLKGESLFRLEKLHEKYPEPIIYIELPYHCIQFPEIAISSPASNPKESPDWPLALKLLQSTYEKKNLTDLERQLIWRNRSNAMRDLPEALPFILRCVDNWNAETLSEVSGLLSSWPTIKPLIALSLLTKEFMSVQFVRDFAIKCLKRANESVLLSVLTQLVSLLQYEKTQDSVLAVFLLERAWNSIRITFHLHAALITAADHTAAPIFYVMQDLLEWSSGAALKAELTKTQKILNIINFNALRIKDDRSNYLQHFESLWNSIAELSPFRLAEFPTVEFVNIVISKSKPFSSFTAPLLLTLEAKNGERYSSIYKNGDDLRQDQLVTSLFHMMENFWLSQGLDLRMLGYSVYPTAKNCGFIEIVQNSVTLRQVQVGNNQKERCLHDWLAGQRNNKFELIDNFSRSCAAYSVATYILGLGDRHNDNIMITRRGHMFHIDFNKAFGHYQKIGGVINRDRAPFVLSDDMVLVINHGATMETGRKFPAFVQQCAEAYNIARHHWREIISMIMVSAPMNMTALKEGGNEVQVVFENLSPTIDDIAAQEMFFNRVKKSYTSFSTRLNFFMHTFAQLFQTGGWDGVEPLPDPVKYTVQEVGRPIDFEIEGFEMKFRNTDKFYSYRLRVRWPNRTSFILRSWIEFTQIRSVIEKFQIERGGEPVPPLGKLELSTRGDKDSVAIARKSAIFDFLQFANAEAQVRDHPATITFLYEDEKRPPPVTKSNSIPTGSRQGYININMFFEKDNYLKILVKNCFDLPSSEGRAPESYVKVYIRDESGNNIKSTKQKTTTEYSHNPVFNKVFHYDLEDIPSFLEKDIEISVWNYSGISASNFMIGRVILPLKQVKEGYLELLSP</sequence>
<comment type="similarity">
    <text evidence="1">Belongs to the PI3/PI4-kinase family. Type III PI4K subfamily.</text>
</comment>
<dbReference type="InterPro" id="IPR042236">
    <property type="entry name" value="PI3K_accessory_sf"/>
</dbReference>
<accession>A0ABN7ST64</accession>
<dbReference type="InterPro" id="IPR001263">
    <property type="entry name" value="PI3K_accessory_dom"/>
</dbReference>
<dbReference type="InterPro" id="IPR035892">
    <property type="entry name" value="C2_domain_sf"/>
</dbReference>
<dbReference type="InterPro" id="IPR000403">
    <property type="entry name" value="PI3/4_kinase_cat_dom"/>
</dbReference>
<dbReference type="Gene3D" id="3.30.1010.10">
    <property type="entry name" value="Phosphatidylinositol 3-kinase Catalytic Subunit, Chain A, domain 4"/>
    <property type="match status" value="1"/>
</dbReference>
<feature type="domain" description="PI3K-RBD" evidence="8">
    <location>
        <begin position="168"/>
        <end position="256"/>
    </location>
</feature>
<dbReference type="PROSITE" id="PS50290">
    <property type="entry name" value="PI3_4_KINASE_3"/>
    <property type="match status" value="1"/>
</dbReference>
<dbReference type="PANTHER" id="PTHR10048:SF14">
    <property type="entry name" value="LD28067P"/>
    <property type="match status" value="1"/>
</dbReference>